<organism evidence="6 7">
    <name type="scientific">Hyella patelloides LEGE 07179</name>
    <dbReference type="NCBI Taxonomy" id="945734"/>
    <lineage>
        <taxon>Bacteria</taxon>
        <taxon>Bacillati</taxon>
        <taxon>Cyanobacteriota</taxon>
        <taxon>Cyanophyceae</taxon>
        <taxon>Pleurocapsales</taxon>
        <taxon>Hyellaceae</taxon>
        <taxon>Hyella</taxon>
    </lineage>
</organism>
<gene>
    <name evidence="6" type="ORF">H1P_140034</name>
</gene>
<dbReference type="Proteomes" id="UP000320055">
    <property type="component" value="Unassembled WGS sequence"/>
</dbReference>
<sequence>MKILCVTPYLGKSYGGTSKVVTEIAQELGSFNCNIDLITTNANDKNILDVSLNTWIDNINYRVQYFSCWHRSDFIFSLSLIKWLYKNVTNYDLVHTNTIFSPLISVVHGICKLQNIPYIATLHGMLEPWALSYKAGKKRYYYQFLEKPLLKQANAIHTLASSEAERVQNLGLSKTIIIPNGIHRQDYQILPNSDIFYQQFPHTRHKTLILFLGRIDPKKGLDLLAPAFAQAYQKFPNAHLIVAGPDSINFMPTATQYFQDVGCQDAVTFTGMLKGDLKLAALAAADIYVAPSYSEGFSMSVLEGMASSLPCIITTGCNFPEAAEAKVAHVVDIDAESITEALITCLQQPQEAKAMGMKARQFIFDNYTWDIAAKKLVRVYQQILARQNYALESICSN</sequence>
<feature type="domain" description="Glycosyl transferase family 1" evidence="4">
    <location>
        <begin position="200"/>
        <end position="361"/>
    </location>
</feature>
<protein>
    <submittedName>
        <fullName evidence="6">Glycosyltransferase</fullName>
    </submittedName>
</protein>
<dbReference type="SUPFAM" id="SSF53756">
    <property type="entry name" value="UDP-Glycosyltransferase/glycogen phosphorylase"/>
    <property type="match status" value="1"/>
</dbReference>
<evidence type="ECO:0000313" key="7">
    <source>
        <dbReference type="Proteomes" id="UP000320055"/>
    </source>
</evidence>
<keyword evidence="2" id="KW-0328">Glycosyltransferase</keyword>
<comment type="similarity">
    <text evidence="1">Belongs to the glycosyltransferase group 1 family. Glycosyltransferase 4 subfamily.</text>
</comment>
<dbReference type="AlphaFoldDB" id="A0A563VLF4"/>
<dbReference type="GO" id="GO:0016757">
    <property type="term" value="F:glycosyltransferase activity"/>
    <property type="evidence" value="ECO:0007669"/>
    <property type="project" value="UniProtKB-KW"/>
</dbReference>
<dbReference type="RefSeq" id="WP_144864053.1">
    <property type="nucleotide sequence ID" value="NZ_LR213776.1"/>
</dbReference>
<dbReference type="InterPro" id="IPR028098">
    <property type="entry name" value="Glyco_trans_4-like_N"/>
</dbReference>
<dbReference type="OrthoDB" id="433681at2"/>
<evidence type="ECO:0000259" key="4">
    <source>
        <dbReference type="Pfam" id="PF00534"/>
    </source>
</evidence>
<dbReference type="Pfam" id="PF00534">
    <property type="entry name" value="Glycos_transf_1"/>
    <property type="match status" value="1"/>
</dbReference>
<evidence type="ECO:0000256" key="1">
    <source>
        <dbReference type="ARBA" id="ARBA00009481"/>
    </source>
</evidence>
<dbReference type="Gene3D" id="3.40.50.2000">
    <property type="entry name" value="Glycogen Phosphorylase B"/>
    <property type="match status" value="2"/>
</dbReference>
<proteinExistence type="inferred from homology"/>
<keyword evidence="3 6" id="KW-0808">Transferase</keyword>
<dbReference type="PANTHER" id="PTHR12526:SF640">
    <property type="entry name" value="COLANIC ACID BIOSYNTHESIS GLYCOSYLTRANSFERASE WCAL-RELATED"/>
    <property type="match status" value="1"/>
</dbReference>
<evidence type="ECO:0000259" key="5">
    <source>
        <dbReference type="Pfam" id="PF13439"/>
    </source>
</evidence>
<evidence type="ECO:0000313" key="6">
    <source>
        <dbReference type="EMBL" id="VEP12251.1"/>
    </source>
</evidence>
<reference evidence="6 7" key="1">
    <citation type="submission" date="2019-01" db="EMBL/GenBank/DDBJ databases">
        <authorList>
            <person name="Brito A."/>
        </authorList>
    </citation>
    <scope>NUCLEOTIDE SEQUENCE [LARGE SCALE GENOMIC DNA]</scope>
    <source>
        <strain evidence="6">1</strain>
    </source>
</reference>
<keyword evidence="7" id="KW-1185">Reference proteome</keyword>
<name>A0A563VLF4_9CYAN</name>
<dbReference type="PANTHER" id="PTHR12526">
    <property type="entry name" value="GLYCOSYLTRANSFERASE"/>
    <property type="match status" value="1"/>
</dbReference>
<dbReference type="Pfam" id="PF13439">
    <property type="entry name" value="Glyco_transf_4"/>
    <property type="match status" value="1"/>
</dbReference>
<dbReference type="EMBL" id="CAACVJ010000046">
    <property type="protein sequence ID" value="VEP12251.1"/>
    <property type="molecule type" value="Genomic_DNA"/>
</dbReference>
<feature type="domain" description="Glycosyltransferase subfamily 4-like N-terminal" evidence="5">
    <location>
        <begin position="14"/>
        <end position="183"/>
    </location>
</feature>
<evidence type="ECO:0000256" key="3">
    <source>
        <dbReference type="ARBA" id="ARBA00022679"/>
    </source>
</evidence>
<dbReference type="InterPro" id="IPR001296">
    <property type="entry name" value="Glyco_trans_1"/>
</dbReference>
<accession>A0A563VLF4</accession>
<evidence type="ECO:0000256" key="2">
    <source>
        <dbReference type="ARBA" id="ARBA00022676"/>
    </source>
</evidence>